<keyword evidence="2" id="KW-1185">Reference proteome</keyword>
<accession>A0ACC2KBV5</accession>
<name>A0ACC2KBV5_PERAE</name>
<dbReference type="EMBL" id="CM056812">
    <property type="protein sequence ID" value="KAJ8618615.1"/>
    <property type="molecule type" value="Genomic_DNA"/>
</dbReference>
<reference evidence="1 2" key="1">
    <citation type="journal article" date="2022" name="Hortic Res">
        <title>A haplotype resolved chromosomal level avocado genome allows analysis of novel avocado genes.</title>
        <authorList>
            <person name="Nath O."/>
            <person name="Fletcher S.J."/>
            <person name="Hayward A."/>
            <person name="Shaw L.M."/>
            <person name="Masouleh A.K."/>
            <person name="Furtado A."/>
            <person name="Henry R.J."/>
            <person name="Mitter N."/>
        </authorList>
    </citation>
    <scope>NUCLEOTIDE SEQUENCE [LARGE SCALE GENOMIC DNA]</scope>
    <source>
        <strain evidence="2">cv. Hass</strain>
    </source>
</reference>
<gene>
    <name evidence="1" type="ORF">MRB53_014801</name>
</gene>
<evidence type="ECO:0000313" key="1">
    <source>
        <dbReference type="EMBL" id="KAJ8618615.1"/>
    </source>
</evidence>
<dbReference type="Proteomes" id="UP001234297">
    <property type="component" value="Chromosome 4"/>
</dbReference>
<evidence type="ECO:0000313" key="2">
    <source>
        <dbReference type="Proteomes" id="UP001234297"/>
    </source>
</evidence>
<proteinExistence type="predicted"/>
<comment type="caution">
    <text evidence="1">The sequence shown here is derived from an EMBL/GenBank/DDBJ whole genome shotgun (WGS) entry which is preliminary data.</text>
</comment>
<protein>
    <submittedName>
        <fullName evidence="1">Uncharacterized protein</fullName>
    </submittedName>
</protein>
<organism evidence="1 2">
    <name type="scientific">Persea americana</name>
    <name type="common">Avocado</name>
    <dbReference type="NCBI Taxonomy" id="3435"/>
    <lineage>
        <taxon>Eukaryota</taxon>
        <taxon>Viridiplantae</taxon>
        <taxon>Streptophyta</taxon>
        <taxon>Embryophyta</taxon>
        <taxon>Tracheophyta</taxon>
        <taxon>Spermatophyta</taxon>
        <taxon>Magnoliopsida</taxon>
        <taxon>Magnoliidae</taxon>
        <taxon>Laurales</taxon>
        <taxon>Lauraceae</taxon>
        <taxon>Persea</taxon>
    </lineage>
</organism>
<sequence>MTQDAVQIFEQMKINRLRPHLHACSALLSALAKARLTAMAWKIYNEMLRIGVVANTYIFNVMIHACYKSGDVEKAEELLKEMESKGISPDLFTYNTLISLFCKKEKVE</sequence>